<evidence type="ECO:0000256" key="2">
    <source>
        <dbReference type="ARBA" id="ARBA00022448"/>
    </source>
</evidence>
<dbReference type="Gene3D" id="3.10.105.10">
    <property type="entry name" value="Dipeptide-binding Protein, Domain 3"/>
    <property type="match status" value="1"/>
</dbReference>
<keyword evidence="3 4" id="KW-0732">Signal</keyword>
<dbReference type="GO" id="GO:0043190">
    <property type="term" value="C:ATP-binding cassette (ABC) transporter complex"/>
    <property type="evidence" value="ECO:0007669"/>
    <property type="project" value="InterPro"/>
</dbReference>
<dbReference type="InterPro" id="IPR039424">
    <property type="entry name" value="SBP_5"/>
</dbReference>
<dbReference type="PIRSF" id="PIRSF002741">
    <property type="entry name" value="MppA"/>
    <property type="match status" value="1"/>
</dbReference>
<dbReference type="AlphaFoldDB" id="A0AB73T130"/>
<evidence type="ECO:0000313" key="6">
    <source>
        <dbReference type="EMBL" id="PWJ73545.1"/>
    </source>
</evidence>
<dbReference type="CDD" id="cd00995">
    <property type="entry name" value="PBP2_NikA_DppA_OppA_like"/>
    <property type="match status" value="1"/>
</dbReference>
<keyword evidence="2" id="KW-0813">Transport</keyword>
<feature type="signal peptide" evidence="4">
    <location>
        <begin position="1"/>
        <end position="27"/>
    </location>
</feature>
<dbReference type="SUPFAM" id="SSF53850">
    <property type="entry name" value="Periplasmic binding protein-like II"/>
    <property type="match status" value="1"/>
</dbReference>
<comment type="caution">
    <text evidence="6">The sequence shown here is derived from an EMBL/GenBank/DDBJ whole genome shotgun (WGS) entry which is preliminary data.</text>
</comment>
<organism evidence="6 7">
    <name type="scientific">Murimonas intestini</name>
    <dbReference type="NCBI Taxonomy" id="1337051"/>
    <lineage>
        <taxon>Bacteria</taxon>
        <taxon>Bacillati</taxon>
        <taxon>Bacillota</taxon>
        <taxon>Clostridia</taxon>
        <taxon>Lachnospirales</taxon>
        <taxon>Lachnospiraceae</taxon>
        <taxon>Murimonas</taxon>
    </lineage>
</organism>
<feature type="chain" id="PRO_5044506083" evidence="4">
    <location>
        <begin position="28"/>
        <end position="524"/>
    </location>
</feature>
<dbReference type="Gene3D" id="3.40.190.10">
    <property type="entry name" value="Periplasmic binding protein-like II"/>
    <property type="match status" value="1"/>
</dbReference>
<dbReference type="PANTHER" id="PTHR30290:SF9">
    <property type="entry name" value="OLIGOPEPTIDE-BINDING PROTEIN APPA"/>
    <property type="match status" value="1"/>
</dbReference>
<dbReference type="RefSeq" id="WP_109747725.1">
    <property type="nucleotide sequence ID" value="NZ_JANKBI010000013.1"/>
</dbReference>
<dbReference type="Pfam" id="PF00496">
    <property type="entry name" value="SBP_bac_5"/>
    <property type="match status" value="1"/>
</dbReference>
<proteinExistence type="inferred from homology"/>
<dbReference type="EMBL" id="QGGY01000012">
    <property type="protein sequence ID" value="PWJ73545.1"/>
    <property type="molecule type" value="Genomic_DNA"/>
</dbReference>
<reference evidence="6 7" key="1">
    <citation type="submission" date="2018-05" db="EMBL/GenBank/DDBJ databases">
        <authorList>
            <person name="Goeker M."/>
            <person name="Huntemann M."/>
            <person name="Clum A."/>
            <person name="Pillay M."/>
            <person name="Palaniappan K."/>
            <person name="Varghese N."/>
            <person name="Mikhailova N."/>
            <person name="Stamatis D."/>
            <person name="Reddy T."/>
            <person name="Daum C."/>
            <person name="Shapiro N."/>
            <person name="Ivanova N."/>
            <person name="Kyrpides N."/>
            <person name="Woyke T."/>
        </authorList>
    </citation>
    <scope>NUCLEOTIDE SEQUENCE [LARGE SCALE GENOMIC DNA]</scope>
    <source>
        <strain evidence="6 7">DSM 26524</strain>
    </source>
</reference>
<feature type="domain" description="Solute-binding protein family 5" evidence="5">
    <location>
        <begin position="88"/>
        <end position="422"/>
    </location>
</feature>
<gene>
    <name evidence="6" type="ORF">C7383_112120</name>
</gene>
<evidence type="ECO:0000313" key="7">
    <source>
        <dbReference type="Proteomes" id="UP000245412"/>
    </source>
</evidence>
<dbReference type="GO" id="GO:1904680">
    <property type="term" value="F:peptide transmembrane transporter activity"/>
    <property type="evidence" value="ECO:0007669"/>
    <property type="project" value="TreeGrafter"/>
</dbReference>
<keyword evidence="7" id="KW-1185">Reference proteome</keyword>
<dbReference type="GO" id="GO:0042597">
    <property type="term" value="C:periplasmic space"/>
    <property type="evidence" value="ECO:0007669"/>
    <property type="project" value="UniProtKB-ARBA"/>
</dbReference>
<dbReference type="Gene3D" id="3.90.76.10">
    <property type="entry name" value="Dipeptide-binding Protein, Domain 1"/>
    <property type="match status" value="1"/>
</dbReference>
<evidence type="ECO:0000256" key="4">
    <source>
        <dbReference type="SAM" id="SignalP"/>
    </source>
</evidence>
<dbReference type="Proteomes" id="UP000245412">
    <property type="component" value="Unassembled WGS sequence"/>
</dbReference>
<dbReference type="InterPro" id="IPR000914">
    <property type="entry name" value="SBP_5_dom"/>
</dbReference>
<dbReference type="InterPro" id="IPR030678">
    <property type="entry name" value="Peptide/Ni-bd"/>
</dbReference>
<protein>
    <submittedName>
        <fullName evidence="6">ABC-type transport system substrate-binding protein</fullName>
    </submittedName>
</protein>
<evidence type="ECO:0000259" key="5">
    <source>
        <dbReference type="Pfam" id="PF00496"/>
    </source>
</evidence>
<accession>A0AB73T130</accession>
<dbReference type="GO" id="GO:0015833">
    <property type="term" value="P:peptide transport"/>
    <property type="evidence" value="ECO:0007669"/>
    <property type="project" value="TreeGrafter"/>
</dbReference>
<name>A0AB73T130_9FIRM</name>
<sequence length="524" mass="57837">MKKMKKLLAVLLAGVMTASLAVMSVSAEEGTSGESLSDEILTVAIEAEPNTLVPDVTFLGNHISAILRLIYEPLVIQDVTTMEATDNGLVTKVENVDDTHIAITLREGVKFQSGKEFTTADVQYQFEQGIRGGRSDFYYMWDPENNEIIDDYNMVLALHTPWAQATELLGFDVYLAVDSEVLGAAGGADATVQYLENAGTGKYRMTEWVPGQYIMLERNEDYWDKDNMGYYAGYKFVFITDTSARAMSVQSGDADLALNCAVSDYSVYDADPSVQAMVLESGNSSVLFLNSGNGGPFADERVREAVYWLLDIKSIKEVGISGLGKYVDTTISPLCPMWDGIAQNETKEVDVEKAKALLAEAGYEDGMTVKARINNSVTAVLSMIQEQLRVGGIEMEIEVAETQVHFAALAEGDYDLYISTQQCGYYSEAVRTTDGYTYSFSDVFGGCGYSNEEYAEICQRALTTYDVTERKEAYAQLQQHFRDHYVSVALYTTVNLEVARKDLENINLYGIGIVDLSNLRSTGE</sequence>
<comment type="similarity">
    <text evidence="1">Belongs to the bacterial solute-binding protein 5 family.</text>
</comment>
<evidence type="ECO:0000256" key="1">
    <source>
        <dbReference type="ARBA" id="ARBA00005695"/>
    </source>
</evidence>
<dbReference type="PANTHER" id="PTHR30290">
    <property type="entry name" value="PERIPLASMIC BINDING COMPONENT OF ABC TRANSPORTER"/>
    <property type="match status" value="1"/>
</dbReference>
<evidence type="ECO:0000256" key="3">
    <source>
        <dbReference type="ARBA" id="ARBA00022729"/>
    </source>
</evidence>